<dbReference type="SUPFAM" id="SSF53335">
    <property type="entry name" value="S-adenosyl-L-methionine-dependent methyltransferases"/>
    <property type="match status" value="1"/>
</dbReference>
<keyword evidence="1" id="KW-0489">Methyltransferase</keyword>
<dbReference type="OrthoDB" id="407325at2759"/>
<organism evidence="1 2">
    <name type="scientific">Absidia repens</name>
    <dbReference type="NCBI Taxonomy" id="90262"/>
    <lineage>
        <taxon>Eukaryota</taxon>
        <taxon>Fungi</taxon>
        <taxon>Fungi incertae sedis</taxon>
        <taxon>Mucoromycota</taxon>
        <taxon>Mucoromycotina</taxon>
        <taxon>Mucoromycetes</taxon>
        <taxon>Mucorales</taxon>
        <taxon>Cunninghamellaceae</taxon>
        <taxon>Absidia</taxon>
    </lineage>
</organism>
<dbReference type="AlphaFoldDB" id="A0A1X2IAP5"/>
<accession>A0A1X2IAP5</accession>
<gene>
    <name evidence="1" type="ORF">BCR42DRAFT_331199</name>
</gene>
<comment type="caution">
    <text evidence="1">The sequence shown here is derived from an EMBL/GenBank/DDBJ whole genome shotgun (WGS) entry which is preliminary data.</text>
</comment>
<dbReference type="InterPro" id="IPR029063">
    <property type="entry name" value="SAM-dependent_MTases_sf"/>
</dbReference>
<evidence type="ECO:0000313" key="1">
    <source>
        <dbReference type="EMBL" id="ORZ12814.1"/>
    </source>
</evidence>
<dbReference type="Pfam" id="PF10294">
    <property type="entry name" value="Methyltransf_16"/>
    <property type="match status" value="1"/>
</dbReference>
<dbReference type="Proteomes" id="UP000193560">
    <property type="component" value="Unassembled WGS sequence"/>
</dbReference>
<dbReference type="GO" id="GO:0008168">
    <property type="term" value="F:methyltransferase activity"/>
    <property type="evidence" value="ECO:0007669"/>
    <property type="project" value="UniProtKB-KW"/>
</dbReference>
<proteinExistence type="predicted"/>
<dbReference type="PANTHER" id="PTHR14614:SF132">
    <property type="entry name" value="PROTEIN-LYSINE METHYLTRANSFERASE C42C1.13"/>
    <property type="match status" value="1"/>
</dbReference>
<sequence length="420" mass="46798">MNLRSPLVQRVSIDQWYRAEVFLVNEIGLFKRADIEPDGRVDLGCELLVPASADSLTPLKQDTTCDLTIRPSTWAGAVETSLPNTGVAGFLASGKGSFEYTITPKHHCQQTYQRGPRYLRIYCQHVEKFPQQQQQQQQQHVHASPLDDWILPLVIGPIELLDDAPGTYLNGGVTNASIERWPPTTAMVHSSYRLFSSADNLAGNHTNNNVAIHESWESGIPGKIWDSALVMLQMLERMVQYKPDYITGKHVLDLSAGTGLIGLSVAKDAQPSRVTITELGEATDLIKSNVSLNSYLTSKCPLVVQDLLWGDEKQASVCGKADLILASDVLYESEFFEDLVKSFLHLCNNKNSSSVPGKIYIGYKRRGFDVEEETRFWTLCRQHHFDITLLNDHPSDEDACLVPPLATKSGVQLYRLTPSI</sequence>
<dbReference type="GO" id="GO:0032259">
    <property type="term" value="P:methylation"/>
    <property type="evidence" value="ECO:0007669"/>
    <property type="project" value="UniProtKB-KW"/>
</dbReference>
<dbReference type="Gene3D" id="3.40.50.150">
    <property type="entry name" value="Vaccinia Virus protein VP39"/>
    <property type="match status" value="1"/>
</dbReference>
<dbReference type="PANTHER" id="PTHR14614">
    <property type="entry name" value="HEPATOCELLULAR CARCINOMA-ASSOCIATED ANTIGEN"/>
    <property type="match status" value="1"/>
</dbReference>
<name>A0A1X2IAP5_9FUNG</name>
<evidence type="ECO:0000313" key="2">
    <source>
        <dbReference type="Proteomes" id="UP000193560"/>
    </source>
</evidence>
<dbReference type="EMBL" id="MCGE01000018">
    <property type="protein sequence ID" value="ORZ12814.1"/>
    <property type="molecule type" value="Genomic_DNA"/>
</dbReference>
<protein>
    <submittedName>
        <fullName evidence="1">Putative methyltransferase-domain-containing protein</fullName>
    </submittedName>
</protein>
<keyword evidence="1" id="KW-0808">Transferase</keyword>
<dbReference type="STRING" id="90262.A0A1X2IAP5"/>
<dbReference type="InterPro" id="IPR019410">
    <property type="entry name" value="Methyltransf_16"/>
</dbReference>
<reference evidence="1 2" key="1">
    <citation type="submission" date="2016-07" db="EMBL/GenBank/DDBJ databases">
        <title>Pervasive Adenine N6-methylation of Active Genes in Fungi.</title>
        <authorList>
            <consortium name="DOE Joint Genome Institute"/>
            <person name="Mondo S.J."/>
            <person name="Dannebaum R.O."/>
            <person name="Kuo R.C."/>
            <person name="Labutti K."/>
            <person name="Haridas S."/>
            <person name="Kuo A."/>
            <person name="Salamov A."/>
            <person name="Ahrendt S.R."/>
            <person name="Lipzen A."/>
            <person name="Sullivan W."/>
            <person name="Andreopoulos W.B."/>
            <person name="Clum A."/>
            <person name="Lindquist E."/>
            <person name="Daum C."/>
            <person name="Ramamoorthy G.K."/>
            <person name="Gryganskyi A."/>
            <person name="Culley D."/>
            <person name="Magnuson J.K."/>
            <person name="James T.Y."/>
            <person name="O'Malley M.A."/>
            <person name="Stajich J.E."/>
            <person name="Spatafora J.W."/>
            <person name="Visel A."/>
            <person name="Grigoriev I.V."/>
        </authorList>
    </citation>
    <scope>NUCLEOTIDE SEQUENCE [LARGE SCALE GENOMIC DNA]</scope>
    <source>
        <strain evidence="1 2">NRRL 1336</strain>
    </source>
</reference>
<keyword evidence="2" id="KW-1185">Reference proteome</keyword>